<feature type="region of interest" description="Disordered" evidence="6">
    <location>
        <begin position="536"/>
        <end position="616"/>
    </location>
</feature>
<feature type="compositionally biased region" description="Low complexity" evidence="6">
    <location>
        <begin position="978"/>
        <end position="989"/>
    </location>
</feature>
<evidence type="ECO:0000256" key="5">
    <source>
        <dbReference type="SAM" id="Coils"/>
    </source>
</evidence>
<feature type="compositionally biased region" description="Basic and acidic residues" evidence="6">
    <location>
        <begin position="158"/>
        <end position="167"/>
    </location>
</feature>
<evidence type="ECO:0000256" key="1">
    <source>
        <dbReference type="ARBA" id="ARBA00022723"/>
    </source>
</evidence>
<feature type="coiled-coil region" evidence="5">
    <location>
        <begin position="1583"/>
        <end position="1611"/>
    </location>
</feature>
<organism evidence="8 9">
    <name type="scientific">Bombus vosnesenskii</name>
    <dbReference type="NCBI Taxonomy" id="207650"/>
    <lineage>
        <taxon>Eukaryota</taxon>
        <taxon>Metazoa</taxon>
        <taxon>Ecdysozoa</taxon>
        <taxon>Arthropoda</taxon>
        <taxon>Hexapoda</taxon>
        <taxon>Insecta</taxon>
        <taxon>Pterygota</taxon>
        <taxon>Neoptera</taxon>
        <taxon>Endopterygota</taxon>
        <taxon>Hymenoptera</taxon>
        <taxon>Apocrita</taxon>
        <taxon>Aculeata</taxon>
        <taxon>Apoidea</taxon>
        <taxon>Anthophila</taxon>
        <taxon>Apidae</taxon>
        <taxon>Bombus</taxon>
        <taxon>Pyrobombus</taxon>
    </lineage>
</organism>
<dbReference type="GO" id="GO:0043296">
    <property type="term" value="C:apical junction complex"/>
    <property type="evidence" value="ECO:0007669"/>
    <property type="project" value="TreeGrafter"/>
</dbReference>
<gene>
    <name evidence="9" type="primary">LOC117237485</name>
</gene>
<feature type="compositionally biased region" description="Low complexity" evidence="6">
    <location>
        <begin position="1536"/>
        <end position="1552"/>
    </location>
</feature>
<feature type="compositionally biased region" description="Polar residues" evidence="6">
    <location>
        <begin position="216"/>
        <end position="230"/>
    </location>
</feature>
<reference evidence="9" key="1">
    <citation type="submission" date="2025-08" db="UniProtKB">
        <authorList>
            <consortium name="RefSeq"/>
        </authorList>
    </citation>
    <scope>IDENTIFICATION</scope>
    <source>
        <tissue evidence="9">Muscle</tissue>
    </source>
</reference>
<keyword evidence="3" id="KW-0862">Zinc</keyword>
<evidence type="ECO:0000256" key="4">
    <source>
        <dbReference type="PROSITE-ProRule" id="PRU00134"/>
    </source>
</evidence>
<evidence type="ECO:0000256" key="3">
    <source>
        <dbReference type="ARBA" id="ARBA00022833"/>
    </source>
</evidence>
<feature type="compositionally biased region" description="Basic and acidic residues" evidence="6">
    <location>
        <begin position="536"/>
        <end position="558"/>
    </location>
</feature>
<accession>A0A6J3KWA6</accession>
<dbReference type="RefSeq" id="XP_033357390.1">
    <property type="nucleotide sequence ID" value="XM_033501499.1"/>
</dbReference>
<evidence type="ECO:0000313" key="8">
    <source>
        <dbReference type="Proteomes" id="UP000504631"/>
    </source>
</evidence>
<feature type="region of interest" description="Disordered" evidence="6">
    <location>
        <begin position="1380"/>
        <end position="1419"/>
    </location>
</feature>
<dbReference type="PANTHER" id="PTHR21517:SF3">
    <property type="entry name" value="APICAL JUNCTION COMPONENT 1 HOMOLOG"/>
    <property type="match status" value="1"/>
</dbReference>
<feature type="region of interest" description="Disordered" evidence="6">
    <location>
        <begin position="967"/>
        <end position="990"/>
    </location>
</feature>
<dbReference type="Pfam" id="PF26649">
    <property type="entry name" value="Ajm-1"/>
    <property type="match status" value="1"/>
</dbReference>
<dbReference type="GO" id="GO:0008270">
    <property type="term" value="F:zinc ion binding"/>
    <property type="evidence" value="ECO:0007669"/>
    <property type="project" value="UniProtKB-KW"/>
</dbReference>
<dbReference type="GeneID" id="117237485"/>
<feature type="compositionally biased region" description="Basic and acidic residues" evidence="6">
    <location>
        <begin position="879"/>
        <end position="900"/>
    </location>
</feature>
<feature type="region of interest" description="Disordered" evidence="6">
    <location>
        <begin position="214"/>
        <end position="237"/>
    </location>
</feature>
<evidence type="ECO:0000313" key="9">
    <source>
        <dbReference type="RefSeq" id="XP_033357390.1"/>
    </source>
</evidence>
<dbReference type="InterPro" id="IPR038825">
    <property type="entry name" value="Apical_junction"/>
</dbReference>
<feature type="compositionally biased region" description="Low complexity" evidence="6">
    <location>
        <begin position="176"/>
        <end position="186"/>
    </location>
</feature>
<dbReference type="InterPro" id="IPR002893">
    <property type="entry name" value="Znf_MYND"/>
</dbReference>
<feature type="region of interest" description="Disordered" evidence="6">
    <location>
        <begin position="2003"/>
        <end position="2024"/>
    </location>
</feature>
<dbReference type="GO" id="GO:0045216">
    <property type="term" value="P:cell-cell junction organization"/>
    <property type="evidence" value="ECO:0007669"/>
    <property type="project" value="InterPro"/>
</dbReference>
<keyword evidence="2 4" id="KW-0863">Zinc-finger</keyword>
<feature type="region of interest" description="Disordered" evidence="6">
    <location>
        <begin position="1480"/>
        <end position="1569"/>
    </location>
</feature>
<evidence type="ECO:0000256" key="2">
    <source>
        <dbReference type="ARBA" id="ARBA00022771"/>
    </source>
</evidence>
<protein>
    <submittedName>
        <fullName evidence="9">Uncharacterized protein LOC117237485 isoform X6</fullName>
    </submittedName>
</protein>
<feature type="region of interest" description="Disordered" evidence="6">
    <location>
        <begin position="1009"/>
        <end position="1077"/>
    </location>
</feature>
<feature type="domain" description="MYND-type" evidence="7">
    <location>
        <begin position="1824"/>
        <end position="1867"/>
    </location>
</feature>
<dbReference type="InterPro" id="IPR058586">
    <property type="entry name" value="Ajm-1"/>
</dbReference>
<evidence type="ECO:0000256" key="6">
    <source>
        <dbReference type="SAM" id="MobiDB-lite"/>
    </source>
</evidence>
<evidence type="ECO:0000259" key="7">
    <source>
        <dbReference type="PROSITE" id="PS50865"/>
    </source>
</evidence>
<proteinExistence type="predicted"/>
<feature type="compositionally biased region" description="Polar residues" evidence="6">
    <location>
        <begin position="559"/>
        <end position="575"/>
    </location>
</feature>
<sequence length="2144" mass="237687">MSTKELNATTLTTTMTTATTLTSSTKLDVEAEDDEEPPTTFEALDMDLVNGPNPWLPAYGFQLQHRSHFQPTHEDLRTNDTVLVQQVDFLETILEETSDDLQSDSDRSGTTYWVGSDSETESVIHIRAKQRLADERLDGSGSECNSVVPKKRRRKHNGNSDREHQATFDDYPPSPRSSRSSASSRSSSLLQFESLERTCATLSPSSYSFDSLEYPNRSNASHPENTSPDSLEQDYDKVLPNGFGNIVDHFSRIRPYRSFESLDTCQKEEEFGSGGLTNGFTPLYLKRNMDLSRTRSNGYHRPRDFWHEDEEYEDDVGDEDLDEEDRMLNDNRSGAELEDRLMVFGDSACNYATSLDYRNTIDLREIGVESKRDALLDLKSGQTAVSSSFRLLQTRLNIAGNMAHGRNNMVADHHHYHHHQLQQQLHSYEQHEQHQRQGWSNEECFNFRFTDKSQSAPSLPSSVTESAHGPHSLAAYASSSRATFFVSTSNLFENYTRVASVPVDLNLCGVHTTHDDTRYSPVNLHEHHEMAEVSVVESKKRLESNEEIRQNGGEKSEQAKNSLSSSVRTQASQNAMVDGEMDREKAEEEPKEDEECVGEHCSKPRETKQVPSTVKTQDPGNCILDMAIAMENDIDSVDAAIKQLKREAVEVTSNNANTLSGIDGIQRTPSGRQRPWKVKNNASYELAQQFEIDERSFRSNKYRKEVGNDGEKSLKSERKRVSNNASYELAQQCDYIKALQCSKGGFKRMDACDELEESISGRSSLLRVSDLVQQMSSSSTSNLPSYSEPYLDTRKYSKSAENISTQFSIAPFTRIPINQLGQRLKKRQEETLFGQIKKNSDPFSVYGGDSNARVLVDDEIDLPCLETKPVGTSSLEGGVRCEETSVQKPEKPLTPERENVDSNASYKTATADAISKDADQDATNETSCSKRLFIGDFYPEKIVRLQQQEEGRYVDYRPVEEDRAVELEIDESGGKNESSSTSRLSSTSLCNGRNNGELLWRVVVEKQAAEKDAPAKKATKEKEVEEEKLQYEVEKNEREQKKEEKEATEAARGHTVHGVHCPPPNGSSNSDGLELGERSGNPAVAVAVDTNHRGVRDKRHEENAVATTAPVSVDDRHDGHATMSATTTTTTPRPFVAAPIVKTEPSAARFQRNMVVDASSATTVKEERKKGGLGGFLQRFSRLRFSGRSKVPRSEVQKKSDTIGQVNRAKVTEEKVKKEPDYIIIPLHPTEEERQKQDQNTAAESRVDTSSNDRIVADVQRSPSVISANGRAPVSSKPPLPPQPPRVGALGSRSSTGASAAAAACSSRRRAATDLGNPAAIEMAKARTMQAAQERPVGLLETDLDEAVPLTTTTSVAAAVSVSANTAGKKTRSLLNLNHTSAAPRPRPEHALHVPQSPVAASHRSPRDDDAASTINQRPHKSMEFLLDKENLHFVKPPENELQKVGERVPSEHELRVQRSLQRLNVPDWYKNSPAARDGFRLKRHSDASQHGGWRALGSKTTSLSSLSSSSNRQPTTGALLSPSPTPPVFSRWSTSLLNSAGSSPASSTRSSFNHRQPYLGWRSQERLTNPRTPAERLAQGILPQLQAANKQQQQQQQQQQQTTNQQLEVRNSIKEVTSAIVHYVQSGQEVGGGGRLSPRPRPEDWDDRGGARSTSPRGSGQSDTDEAMATAALLRNKPSPGSTTLEDVLDSLLGLPSASRTPSPGPGPVVTGTSATMRHRTNIGQANAKAGKSCSDLRQDLQESAKSVMDVQLQGASEERASYYVGELVRRKSEGSDTMPSKTAAAQSRGVPLSHRRVSFDNNQEANGLVAGNAAEKIIRCRNNKCSNSATLVEARKTYKSCHNCTCLYCSRECRRAHWQRHRRTCLHSRAGSLCKQVLSSAKEDPITLKHISALAKRGYAFHGRGAVRCFFSSPEAAEKFIANGFVDLGEPTYVRWSDLLAREMGAELYAEVIRLCKSYNPDTRLVLYVAVCVVSEVPTSGAVKWERQLVSRCAKIHLDSANRHHTSSSSASPQGRQQSTSPCNITREMESPEMLVLTSLPGNNGQNTPRKIREISFTNIQRQLKLRGVSLRRHFPQVYRKLRAYVDGTVDKFAPVTIYPRDQASGKSFMCIIMLGVEPERLQLLPTDSSRVRTVDISVEEE</sequence>
<feature type="compositionally biased region" description="Polar residues" evidence="6">
    <location>
        <begin position="1238"/>
        <end position="1253"/>
    </location>
</feature>
<dbReference type="GO" id="GO:0005886">
    <property type="term" value="C:plasma membrane"/>
    <property type="evidence" value="ECO:0007669"/>
    <property type="project" value="TreeGrafter"/>
</dbReference>
<feature type="compositionally biased region" description="Polar residues" evidence="6">
    <location>
        <begin position="1653"/>
        <end position="1663"/>
    </location>
</feature>
<keyword evidence="1" id="KW-0479">Metal-binding</keyword>
<dbReference type="Proteomes" id="UP000504631">
    <property type="component" value="Unplaced"/>
</dbReference>
<dbReference type="PANTHER" id="PTHR21517">
    <property type="entry name" value="APICAL JUNCTION COMPONENT 1 HOMOLOG"/>
    <property type="match status" value="1"/>
</dbReference>
<feature type="region of interest" description="Disordered" evidence="6">
    <location>
        <begin position="873"/>
        <end position="906"/>
    </location>
</feature>
<feature type="region of interest" description="Disordered" evidence="6">
    <location>
        <begin position="137"/>
        <end position="186"/>
    </location>
</feature>
<feature type="region of interest" description="Disordered" evidence="6">
    <location>
        <begin position="1625"/>
        <end position="1667"/>
    </location>
</feature>
<feature type="compositionally biased region" description="Pro residues" evidence="6">
    <location>
        <begin position="1276"/>
        <end position="1285"/>
    </location>
</feature>
<feature type="compositionally biased region" description="Basic and acidic residues" evidence="6">
    <location>
        <begin position="597"/>
        <end position="608"/>
    </location>
</feature>
<keyword evidence="8" id="KW-1185">Reference proteome</keyword>
<feature type="compositionally biased region" description="Polar residues" evidence="6">
    <location>
        <begin position="2009"/>
        <end position="2024"/>
    </location>
</feature>
<feature type="compositionally biased region" description="Basic and acidic residues" evidence="6">
    <location>
        <begin position="1641"/>
        <end position="1651"/>
    </location>
</feature>
<keyword evidence="5" id="KW-0175">Coiled coil</keyword>
<feature type="coiled-coil region" evidence="5">
    <location>
        <begin position="627"/>
        <end position="654"/>
    </location>
</feature>
<dbReference type="PROSITE" id="PS50865">
    <property type="entry name" value="ZF_MYND_2"/>
    <property type="match status" value="1"/>
</dbReference>
<feature type="region of interest" description="Disordered" evidence="6">
    <location>
        <begin position="1222"/>
        <end position="1295"/>
    </location>
</feature>
<feature type="compositionally biased region" description="Basic and acidic residues" evidence="6">
    <location>
        <begin position="1009"/>
        <end position="1052"/>
    </location>
</feature>
<name>A0A6J3KWA6_9HYME</name>